<feature type="transmembrane region" description="Helical" evidence="1">
    <location>
        <begin position="21"/>
        <end position="45"/>
    </location>
</feature>
<accession>A0ABD3XGN7</accession>
<sequence length="84" mass="9386">MGQGEGQGKGKGHGAGVIWGVLWFFAIWFIGWPLAFFFASFYVLLLPFSVCCDPLKDACQLLLRIVQLPLTFAENMVAMKPMCR</sequence>
<proteinExistence type="predicted"/>
<dbReference type="PANTHER" id="PTHR39948:SF1">
    <property type="entry name" value="GEO11419P1"/>
    <property type="match status" value="1"/>
</dbReference>
<dbReference type="PANTHER" id="PTHR39948">
    <property type="entry name" value="GEO11419P1"/>
    <property type="match status" value="1"/>
</dbReference>
<gene>
    <name evidence="2" type="ORF">ACJMK2_025484</name>
</gene>
<evidence type="ECO:0000313" key="2">
    <source>
        <dbReference type="EMBL" id="KAL3885422.1"/>
    </source>
</evidence>
<keyword evidence="1" id="KW-0472">Membrane</keyword>
<keyword evidence="1" id="KW-1133">Transmembrane helix</keyword>
<organism evidence="2 3">
    <name type="scientific">Sinanodonta woodiana</name>
    <name type="common">Chinese pond mussel</name>
    <name type="synonym">Anodonta woodiana</name>
    <dbReference type="NCBI Taxonomy" id="1069815"/>
    <lineage>
        <taxon>Eukaryota</taxon>
        <taxon>Metazoa</taxon>
        <taxon>Spiralia</taxon>
        <taxon>Lophotrochozoa</taxon>
        <taxon>Mollusca</taxon>
        <taxon>Bivalvia</taxon>
        <taxon>Autobranchia</taxon>
        <taxon>Heteroconchia</taxon>
        <taxon>Palaeoheterodonta</taxon>
        <taxon>Unionida</taxon>
        <taxon>Unionoidea</taxon>
        <taxon>Unionidae</taxon>
        <taxon>Unioninae</taxon>
        <taxon>Sinanodonta</taxon>
    </lineage>
</organism>
<keyword evidence="3" id="KW-1185">Reference proteome</keyword>
<dbReference type="Proteomes" id="UP001634394">
    <property type="component" value="Unassembled WGS sequence"/>
</dbReference>
<name>A0ABD3XGN7_SINWO</name>
<dbReference type="AlphaFoldDB" id="A0ABD3XGN7"/>
<dbReference type="EMBL" id="JBJQND010000002">
    <property type="protein sequence ID" value="KAL3885421.1"/>
    <property type="molecule type" value="Genomic_DNA"/>
</dbReference>
<dbReference type="EMBL" id="JBJQND010000002">
    <property type="protein sequence ID" value="KAL3885422.1"/>
    <property type="molecule type" value="Genomic_DNA"/>
</dbReference>
<evidence type="ECO:0000313" key="3">
    <source>
        <dbReference type="Proteomes" id="UP001634394"/>
    </source>
</evidence>
<keyword evidence="1" id="KW-0812">Transmembrane</keyword>
<protein>
    <submittedName>
        <fullName evidence="2">Uncharacterized protein</fullName>
    </submittedName>
</protein>
<comment type="caution">
    <text evidence="2">The sequence shown here is derived from an EMBL/GenBank/DDBJ whole genome shotgun (WGS) entry which is preliminary data.</text>
</comment>
<evidence type="ECO:0000256" key="1">
    <source>
        <dbReference type="SAM" id="Phobius"/>
    </source>
</evidence>
<reference evidence="2 3" key="1">
    <citation type="submission" date="2024-11" db="EMBL/GenBank/DDBJ databases">
        <title>Chromosome-level genome assembly of the freshwater bivalve Anodonta woodiana.</title>
        <authorList>
            <person name="Chen X."/>
        </authorList>
    </citation>
    <scope>NUCLEOTIDE SEQUENCE [LARGE SCALE GENOMIC DNA]</scope>
    <source>
        <strain evidence="2">MN2024</strain>
        <tissue evidence="2">Gills</tissue>
    </source>
</reference>